<evidence type="ECO:0000256" key="1">
    <source>
        <dbReference type="PROSITE-ProRule" id="PRU00047"/>
    </source>
</evidence>
<evidence type="ECO:0000259" key="3">
    <source>
        <dbReference type="PROSITE" id="PS50158"/>
    </source>
</evidence>
<dbReference type="PANTHER" id="PTHR47481:SF34">
    <property type="entry name" value="CCHC-TYPE DOMAIN-CONTAINING PROTEIN"/>
    <property type="match status" value="1"/>
</dbReference>
<dbReference type="CDD" id="cd09272">
    <property type="entry name" value="RNase_HI_RT_Ty1"/>
    <property type="match status" value="1"/>
</dbReference>
<protein>
    <recommendedName>
        <fullName evidence="3">CCHC-type domain-containing protein</fullName>
    </recommendedName>
</protein>
<feature type="compositionally biased region" description="Polar residues" evidence="2">
    <location>
        <begin position="249"/>
        <end position="273"/>
    </location>
</feature>
<gene>
    <name evidence="4" type="ORF">SLEP1_g58277</name>
</gene>
<dbReference type="AlphaFoldDB" id="A0AAV5MSF0"/>
<accession>A0AAV5MSF0</accession>
<dbReference type="InterPro" id="IPR001878">
    <property type="entry name" value="Znf_CCHC"/>
</dbReference>
<dbReference type="SUPFAM" id="SSF56672">
    <property type="entry name" value="DNA/RNA polymerases"/>
    <property type="match status" value="1"/>
</dbReference>
<sequence length="1002" mass="110753">MDSDSSSSETNAVNPNSAAIVINNQRGPFSFNAAAFPLKLTPTNYLSWKSQFTCLLAGFELLGYLDGSHPSPVATEPSYSLWARQDQLIRHALITSVSESITPYIAAAATAQQAWETLARLYANRSRTRVITLKERLQNTRRDGCSVSEYLRALKSVADELGTIDRPLTDDDLTVYILNGLGPEFREIAASLRTRDSSLSFDDLHDRLVAHEESLRREELKADSSPITAHYASIPKSMSPSQVGLFPPASNNRYSPSTSSQNRRGGNSYQQRPNNRRRGSFSRPNNISRPTCQLCNQAGHFARSCPYHRIQNLNPQANFASSVAPAADDWLLDSGATNHVTTDLANLALHSEYHGPDELQIGDGTESTFPFKNSTFLCDASNSSPVFRDMPMMPNSTSAGMSVEPPPLFPCVPTHSHRPPKFHNAQPSHEQPAASIYPLSTPMSTSTPSPLPSLTSPSSPIETNSVHQSPAPSDSHSSPLRSPPPQPLRTHPMVTRSQNNIFKPKTLFHATKSPLSLPIEPTCVTQALKDPNWRQAMSEEFSALVRQGTWELVPSQPSQHVLGCKWVFRLKRGKDGSIERYKARLVAKGFHQRPGSDYFNTFSPVIKPTTIRTVLSLAVSRGWSIQQLDVNNAFLHGHIDEVLYMQQPTGFVDHNFPSHVCRLRKSLYGLKQAPRAWFQALKDFILAQGFFHSKSDNSLFIYHKGSTWIYFLVYVDDIIVTGNDSAAVQSIVQVMSTTFSLKDLGPLSFFLGIEAISTKDGLFLSQQRYILDLLQKTGMADAKPVSSPLASTSVLQLSTGTPLSDGTNYRKIVGSLQYLSLTRPDLSFAVSRLSQFMHRPTDSHWQAVKRVLRYLRGSVSHGLLLRPQPTLSLHAFSDADWAGDRDTYTSTTGYLVFLGSNPVSWRAAKQRAVARSSTEAEYRALATAASEHIAIDLHFVRELVDRKVLHVSHISSQDQLADVLTKALPSLRFHSLRSKIGVADGTSVLRGHIKETASAAVK</sequence>
<feature type="compositionally biased region" description="Polar residues" evidence="2">
    <location>
        <begin position="461"/>
        <end position="471"/>
    </location>
</feature>
<dbReference type="InterPro" id="IPR036875">
    <property type="entry name" value="Znf_CCHC_sf"/>
</dbReference>
<feature type="region of interest" description="Disordered" evidence="2">
    <location>
        <begin position="231"/>
        <end position="289"/>
    </location>
</feature>
<feature type="region of interest" description="Disordered" evidence="2">
    <location>
        <begin position="395"/>
        <end position="492"/>
    </location>
</feature>
<feature type="domain" description="CCHC-type" evidence="3">
    <location>
        <begin position="292"/>
        <end position="306"/>
    </location>
</feature>
<keyword evidence="1" id="KW-0479">Metal-binding</keyword>
<keyword evidence="5" id="KW-1185">Reference proteome</keyword>
<dbReference type="EMBL" id="BPVZ01000522">
    <property type="protein sequence ID" value="GKV51641.1"/>
    <property type="molecule type" value="Genomic_DNA"/>
</dbReference>
<name>A0AAV5MSF0_9ROSI</name>
<dbReference type="GO" id="GO:0008270">
    <property type="term" value="F:zinc ion binding"/>
    <property type="evidence" value="ECO:0007669"/>
    <property type="project" value="UniProtKB-KW"/>
</dbReference>
<reference evidence="4 5" key="1">
    <citation type="journal article" date="2021" name="Commun. Biol.">
        <title>The genome of Shorea leprosula (Dipterocarpaceae) highlights the ecological relevance of drought in aseasonal tropical rainforests.</title>
        <authorList>
            <person name="Ng K.K.S."/>
            <person name="Kobayashi M.J."/>
            <person name="Fawcett J.A."/>
            <person name="Hatakeyama M."/>
            <person name="Paape T."/>
            <person name="Ng C.H."/>
            <person name="Ang C.C."/>
            <person name="Tnah L.H."/>
            <person name="Lee C.T."/>
            <person name="Nishiyama T."/>
            <person name="Sese J."/>
            <person name="O'Brien M.J."/>
            <person name="Copetti D."/>
            <person name="Mohd Noor M.I."/>
            <person name="Ong R.C."/>
            <person name="Putra M."/>
            <person name="Sireger I.Z."/>
            <person name="Indrioko S."/>
            <person name="Kosugi Y."/>
            <person name="Izuno A."/>
            <person name="Isagi Y."/>
            <person name="Lee S.L."/>
            <person name="Shimizu K.K."/>
        </authorList>
    </citation>
    <scope>NUCLEOTIDE SEQUENCE [LARGE SCALE GENOMIC DNA]</scope>
    <source>
        <strain evidence="4">214</strain>
    </source>
</reference>
<proteinExistence type="predicted"/>
<comment type="caution">
    <text evidence="4">The sequence shown here is derived from an EMBL/GenBank/DDBJ whole genome shotgun (WGS) entry which is preliminary data.</text>
</comment>
<dbReference type="PANTHER" id="PTHR47481">
    <property type="match status" value="1"/>
</dbReference>
<dbReference type="InterPro" id="IPR013103">
    <property type="entry name" value="RVT_2"/>
</dbReference>
<dbReference type="GO" id="GO:0003676">
    <property type="term" value="F:nucleic acid binding"/>
    <property type="evidence" value="ECO:0007669"/>
    <property type="project" value="InterPro"/>
</dbReference>
<feature type="compositionally biased region" description="Low complexity" evidence="2">
    <location>
        <begin position="438"/>
        <end position="460"/>
    </location>
</feature>
<dbReference type="InterPro" id="IPR043502">
    <property type="entry name" value="DNA/RNA_pol_sf"/>
</dbReference>
<evidence type="ECO:0000313" key="4">
    <source>
        <dbReference type="EMBL" id="GKV51641.1"/>
    </source>
</evidence>
<dbReference type="Pfam" id="PF14223">
    <property type="entry name" value="Retrotran_gag_2"/>
    <property type="match status" value="1"/>
</dbReference>
<evidence type="ECO:0000256" key="2">
    <source>
        <dbReference type="SAM" id="MobiDB-lite"/>
    </source>
</evidence>
<dbReference type="Proteomes" id="UP001054252">
    <property type="component" value="Unassembled WGS sequence"/>
</dbReference>
<keyword evidence="1" id="KW-0862">Zinc</keyword>
<dbReference type="PROSITE" id="PS50158">
    <property type="entry name" value="ZF_CCHC"/>
    <property type="match status" value="1"/>
</dbReference>
<evidence type="ECO:0000313" key="5">
    <source>
        <dbReference type="Proteomes" id="UP001054252"/>
    </source>
</evidence>
<organism evidence="4 5">
    <name type="scientific">Rubroshorea leprosula</name>
    <dbReference type="NCBI Taxonomy" id="152421"/>
    <lineage>
        <taxon>Eukaryota</taxon>
        <taxon>Viridiplantae</taxon>
        <taxon>Streptophyta</taxon>
        <taxon>Embryophyta</taxon>
        <taxon>Tracheophyta</taxon>
        <taxon>Spermatophyta</taxon>
        <taxon>Magnoliopsida</taxon>
        <taxon>eudicotyledons</taxon>
        <taxon>Gunneridae</taxon>
        <taxon>Pentapetalae</taxon>
        <taxon>rosids</taxon>
        <taxon>malvids</taxon>
        <taxon>Malvales</taxon>
        <taxon>Dipterocarpaceae</taxon>
        <taxon>Rubroshorea</taxon>
    </lineage>
</organism>
<dbReference type="SUPFAM" id="SSF57756">
    <property type="entry name" value="Retrovirus zinc finger-like domains"/>
    <property type="match status" value="1"/>
</dbReference>
<dbReference type="Pfam" id="PF07727">
    <property type="entry name" value="RVT_2"/>
    <property type="match status" value="1"/>
</dbReference>
<keyword evidence="1" id="KW-0863">Zinc-finger</keyword>